<dbReference type="PANTHER" id="PTHR32247:SF3">
    <property type="entry name" value="DIABLO IAP-BINDING MITOCHONDRIAL PROTEIN"/>
    <property type="match status" value="1"/>
</dbReference>
<evidence type="ECO:0000256" key="1">
    <source>
        <dbReference type="ARBA" id="ARBA00004173"/>
    </source>
</evidence>
<keyword evidence="3" id="KW-0809">Transit peptide</keyword>
<dbReference type="GO" id="GO:0008631">
    <property type="term" value="P:intrinsic apoptotic signaling pathway in response to oxidative stress"/>
    <property type="evidence" value="ECO:0007669"/>
    <property type="project" value="TreeGrafter"/>
</dbReference>
<accession>A0A151NSI8</accession>
<dbReference type="eggNOG" id="ENOG502RA48">
    <property type="taxonomic scope" value="Eukaryota"/>
</dbReference>
<dbReference type="Gene3D" id="1.20.58.70">
    <property type="match status" value="1"/>
</dbReference>
<sequence length="190" mass="21059">MQEPFAVHFLKRDPAALSSEALVRRAASAVTDSTATLLSQATHALIEALTDYTKAVHVVVSLYQRYATLLGKMSSQEVDGVWQVIIGARAEMTTKQQECLKLEGFWMTALQLSERAAEAAYQSGADLASVTAYNHIQLVKTHVQEVRQLSQKAETKLAEVQTEELIKMKGEEGSQLSESSRDDEPYLRED</sequence>
<dbReference type="STRING" id="8496.A0A151NSI8"/>
<comment type="similarity">
    <text evidence="6">Belongs to the Smac/DIABLO protein family.</text>
</comment>
<organism evidence="8 9">
    <name type="scientific">Alligator mississippiensis</name>
    <name type="common">American alligator</name>
    <dbReference type="NCBI Taxonomy" id="8496"/>
    <lineage>
        <taxon>Eukaryota</taxon>
        <taxon>Metazoa</taxon>
        <taxon>Chordata</taxon>
        <taxon>Craniata</taxon>
        <taxon>Vertebrata</taxon>
        <taxon>Euteleostomi</taxon>
        <taxon>Archelosauria</taxon>
        <taxon>Archosauria</taxon>
        <taxon>Crocodylia</taxon>
        <taxon>Alligatoridae</taxon>
        <taxon>Alligatorinae</taxon>
        <taxon>Alligator</taxon>
    </lineage>
</organism>
<evidence type="ECO:0000256" key="6">
    <source>
        <dbReference type="ARBA" id="ARBA00046319"/>
    </source>
</evidence>
<evidence type="ECO:0000256" key="7">
    <source>
        <dbReference type="SAM" id="MobiDB-lite"/>
    </source>
</evidence>
<keyword evidence="9" id="KW-1185">Reference proteome</keyword>
<dbReference type="SUPFAM" id="SSF46984">
    <property type="entry name" value="Smac/diablo"/>
    <property type="match status" value="1"/>
</dbReference>
<comment type="subcellular location">
    <subcellularLocation>
        <location evidence="1">Mitochondrion</location>
    </subcellularLocation>
</comment>
<dbReference type="PANTHER" id="PTHR32247">
    <property type="entry name" value="DIABLO HOMOLOG, MITOCHONDRIAL"/>
    <property type="match status" value="1"/>
</dbReference>
<evidence type="ECO:0000256" key="4">
    <source>
        <dbReference type="ARBA" id="ARBA00023128"/>
    </source>
</evidence>
<dbReference type="GO" id="GO:0005739">
    <property type="term" value="C:mitochondrion"/>
    <property type="evidence" value="ECO:0007669"/>
    <property type="project" value="UniProtKB-SubCell"/>
</dbReference>
<feature type="region of interest" description="Disordered" evidence="7">
    <location>
        <begin position="168"/>
        <end position="190"/>
    </location>
</feature>
<evidence type="ECO:0000256" key="5">
    <source>
        <dbReference type="ARBA" id="ARBA00033049"/>
    </source>
</evidence>
<evidence type="ECO:0000256" key="2">
    <source>
        <dbReference type="ARBA" id="ARBA00022703"/>
    </source>
</evidence>
<dbReference type="GO" id="GO:0043065">
    <property type="term" value="P:positive regulation of apoptotic process"/>
    <property type="evidence" value="ECO:0007669"/>
    <property type="project" value="UniProtKB-ARBA"/>
</dbReference>
<comment type="caution">
    <text evidence="8">The sequence shown here is derived from an EMBL/GenBank/DDBJ whole genome shotgun (WGS) entry which is preliminary data.</text>
</comment>
<dbReference type="AlphaFoldDB" id="A0A151NSI8"/>
<keyword evidence="2" id="KW-0053">Apoptosis</keyword>
<protein>
    <recommendedName>
        <fullName evidence="5">Direct IAP-binding protein with low pI</fullName>
    </recommendedName>
</protein>
<dbReference type="Pfam" id="PF09057">
    <property type="entry name" value="Smac_DIABLO"/>
    <property type="match status" value="1"/>
</dbReference>
<evidence type="ECO:0000313" key="9">
    <source>
        <dbReference type="Proteomes" id="UP000050525"/>
    </source>
</evidence>
<keyword evidence="4" id="KW-0496">Mitochondrion</keyword>
<feature type="compositionally biased region" description="Basic and acidic residues" evidence="7">
    <location>
        <begin position="179"/>
        <end position="190"/>
    </location>
</feature>
<dbReference type="Proteomes" id="UP000050525">
    <property type="component" value="Unassembled WGS sequence"/>
</dbReference>
<dbReference type="FunFam" id="1.20.58.70:FF:000012">
    <property type="entry name" value="diablo homolog, mitochondrial isoform X1"/>
    <property type="match status" value="1"/>
</dbReference>
<evidence type="ECO:0000313" key="8">
    <source>
        <dbReference type="EMBL" id="KYO39723.1"/>
    </source>
</evidence>
<name>A0A151NSI8_ALLMI</name>
<dbReference type="InterPro" id="IPR015142">
    <property type="entry name" value="Smac_DIABLO"/>
</dbReference>
<evidence type="ECO:0000256" key="3">
    <source>
        <dbReference type="ARBA" id="ARBA00022946"/>
    </source>
</evidence>
<dbReference type="InterPro" id="IPR009062">
    <property type="entry name" value="Smac/DIABLO-like_sf"/>
</dbReference>
<proteinExistence type="inferred from homology"/>
<reference evidence="8 9" key="1">
    <citation type="journal article" date="2012" name="Genome Biol.">
        <title>Sequencing three crocodilian genomes to illuminate the evolution of archosaurs and amniotes.</title>
        <authorList>
            <person name="St John J.A."/>
            <person name="Braun E.L."/>
            <person name="Isberg S.R."/>
            <person name="Miles L.G."/>
            <person name="Chong A.Y."/>
            <person name="Gongora J."/>
            <person name="Dalzell P."/>
            <person name="Moran C."/>
            <person name="Bed'hom B."/>
            <person name="Abzhanov A."/>
            <person name="Burgess S.C."/>
            <person name="Cooksey A.M."/>
            <person name="Castoe T.A."/>
            <person name="Crawford N.G."/>
            <person name="Densmore L.D."/>
            <person name="Drew J.C."/>
            <person name="Edwards S.V."/>
            <person name="Faircloth B.C."/>
            <person name="Fujita M.K."/>
            <person name="Greenwold M.J."/>
            <person name="Hoffmann F.G."/>
            <person name="Howard J.M."/>
            <person name="Iguchi T."/>
            <person name="Janes D.E."/>
            <person name="Khan S.Y."/>
            <person name="Kohno S."/>
            <person name="de Koning A.J."/>
            <person name="Lance S.L."/>
            <person name="McCarthy F.M."/>
            <person name="McCormack J.E."/>
            <person name="Merchant M.E."/>
            <person name="Peterson D.G."/>
            <person name="Pollock D.D."/>
            <person name="Pourmand N."/>
            <person name="Raney B.J."/>
            <person name="Roessler K.A."/>
            <person name="Sanford J.R."/>
            <person name="Sawyer R.H."/>
            <person name="Schmidt C.J."/>
            <person name="Triplett E.W."/>
            <person name="Tuberville T.D."/>
            <person name="Venegas-Anaya M."/>
            <person name="Howard J.T."/>
            <person name="Jarvis E.D."/>
            <person name="Guillette L.J.Jr."/>
            <person name="Glenn T.C."/>
            <person name="Green R.E."/>
            <person name="Ray D.A."/>
        </authorList>
    </citation>
    <scope>NUCLEOTIDE SEQUENCE [LARGE SCALE GENOMIC DNA]</scope>
    <source>
        <strain evidence="8">KSC_2009_1</strain>
    </source>
</reference>
<dbReference type="GO" id="GO:0051402">
    <property type="term" value="P:neuron apoptotic process"/>
    <property type="evidence" value="ECO:0007669"/>
    <property type="project" value="TreeGrafter"/>
</dbReference>
<dbReference type="EMBL" id="AKHW03002185">
    <property type="protein sequence ID" value="KYO39723.1"/>
    <property type="molecule type" value="Genomic_DNA"/>
</dbReference>
<gene>
    <name evidence="8" type="primary">DIABLO</name>
    <name evidence="8" type="ORF">Y1Q_0018754</name>
</gene>